<proteinExistence type="predicted"/>
<dbReference type="PANTHER" id="PTHR47785">
    <property type="entry name" value="ZN(II)2CYS6 TRANSCRIPTION FACTOR (EUROFUNG)-RELATED-RELATED"/>
    <property type="match status" value="1"/>
</dbReference>
<gene>
    <name evidence="8" type="ORF">PV04_08854</name>
</gene>
<dbReference type="GO" id="GO:0008270">
    <property type="term" value="F:zinc ion binding"/>
    <property type="evidence" value="ECO:0007669"/>
    <property type="project" value="InterPro"/>
</dbReference>
<evidence type="ECO:0000256" key="4">
    <source>
        <dbReference type="ARBA" id="ARBA00023163"/>
    </source>
</evidence>
<dbReference type="Pfam" id="PF00172">
    <property type="entry name" value="Zn_clus"/>
    <property type="match status" value="1"/>
</dbReference>
<dbReference type="GO" id="GO:0006351">
    <property type="term" value="P:DNA-templated transcription"/>
    <property type="evidence" value="ECO:0007669"/>
    <property type="project" value="InterPro"/>
</dbReference>
<keyword evidence="4" id="KW-0804">Transcription</keyword>
<keyword evidence="9" id="KW-1185">Reference proteome</keyword>
<dbReference type="Proteomes" id="UP000054266">
    <property type="component" value="Unassembled WGS sequence"/>
</dbReference>
<dbReference type="Pfam" id="PF04082">
    <property type="entry name" value="Fungal_trans"/>
    <property type="match status" value="1"/>
</dbReference>
<evidence type="ECO:0000256" key="3">
    <source>
        <dbReference type="ARBA" id="ARBA00023125"/>
    </source>
</evidence>
<dbReference type="PANTHER" id="PTHR47785:SF1">
    <property type="entry name" value="TRANSCRIPTION FACTOR, PUTATIVE (AFU_ORTHOLOGUE AFUA_5G14530)-RELATED"/>
    <property type="match status" value="1"/>
</dbReference>
<evidence type="ECO:0000259" key="6">
    <source>
        <dbReference type="Pfam" id="PF00172"/>
    </source>
</evidence>
<evidence type="ECO:0000313" key="8">
    <source>
        <dbReference type="EMBL" id="KIW63884.1"/>
    </source>
</evidence>
<feature type="domain" description="Zn(2)-C6 fungal-type" evidence="6">
    <location>
        <begin position="30"/>
        <end position="55"/>
    </location>
</feature>
<dbReference type="SUPFAM" id="SSF57701">
    <property type="entry name" value="Zn2/Cys6 DNA-binding domain"/>
    <property type="match status" value="1"/>
</dbReference>
<organism evidence="8 9">
    <name type="scientific">Phialophora macrospora</name>
    <dbReference type="NCBI Taxonomy" id="1851006"/>
    <lineage>
        <taxon>Eukaryota</taxon>
        <taxon>Fungi</taxon>
        <taxon>Dikarya</taxon>
        <taxon>Ascomycota</taxon>
        <taxon>Pezizomycotina</taxon>
        <taxon>Eurotiomycetes</taxon>
        <taxon>Chaetothyriomycetidae</taxon>
        <taxon>Chaetothyriales</taxon>
        <taxon>Herpotrichiellaceae</taxon>
        <taxon>Phialophora</taxon>
    </lineage>
</organism>
<feature type="domain" description="Xylanolytic transcriptional activator regulatory" evidence="7">
    <location>
        <begin position="222"/>
        <end position="369"/>
    </location>
</feature>
<dbReference type="AlphaFoldDB" id="A0A0D2FV11"/>
<dbReference type="InterPro" id="IPR007219">
    <property type="entry name" value="XnlR_reg_dom"/>
</dbReference>
<name>A0A0D2FV11_9EURO</name>
<evidence type="ECO:0000256" key="1">
    <source>
        <dbReference type="ARBA" id="ARBA00022723"/>
    </source>
</evidence>
<dbReference type="CDD" id="cd00067">
    <property type="entry name" value="GAL4"/>
    <property type="match status" value="1"/>
</dbReference>
<dbReference type="InterPro" id="IPR001138">
    <property type="entry name" value="Zn2Cys6_DnaBD"/>
</dbReference>
<evidence type="ECO:0000256" key="5">
    <source>
        <dbReference type="ARBA" id="ARBA00023242"/>
    </source>
</evidence>
<dbReference type="InterPro" id="IPR053181">
    <property type="entry name" value="EcdB-like_regulator"/>
</dbReference>
<evidence type="ECO:0000256" key="2">
    <source>
        <dbReference type="ARBA" id="ARBA00023015"/>
    </source>
</evidence>
<evidence type="ECO:0000259" key="7">
    <source>
        <dbReference type="Pfam" id="PF04082"/>
    </source>
</evidence>
<dbReference type="CDD" id="cd12148">
    <property type="entry name" value="fungal_TF_MHR"/>
    <property type="match status" value="1"/>
</dbReference>
<dbReference type="GO" id="GO:0003677">
    <property type="term" value="F:DNA binding"/>
    <property type="evidence" value="ECO:0007669"/>
    <property type="project" value="UniProtKB-KW"/>
</dbReference>
<evidence type="ECO:0000313" key="9">
    <source>
        <dbReference type="Proteomes" id="UP000054266"/>
    </source>
</evidence>
<keyword evidence="1" id="KW-0479">Metal-binding</keyword>
<reference evidence="8 9" key="1">
    <citation type="submission" date="2015-01" db="EMBL/GenBank/DDBJ databases">
        <title>The Genome Sequence of Capronia semiimmersa CBS27337.</title>
        <authorList>
            <consortium name="The Broad Institute Genomics Platform"/>
            <person name="Cuomo C."/>
            <person name="de Hoog S."/>
            <person name="Gorbushina A."/>
            <person name="Stielow B."/>
            <person name="Teixiera M."/>
            <person name="Abouelleil A."/>
            <person name="Chapman S.B."/>
            <person name="Priest M."/>
            <person name="Young S.K."/>
            <person name="Wortman J."/>
            <person name="Nusbaum C."/>
            <person name="Birren B."/>
        </authorList>
    </citation>
    <scope>NUCLEOTIDE SEQUENCE [LARGE SCALE GENOMIC DNA]</scope>
    <source>
        <strain evidence="8 9">CBS 27337</strain>
    </source>
</reference>
<accession>A0A0D2FV11</accession>
<sequence>MHILPLQVLEAKAIDGCAINGVLDGDFVCRKRRCDGQIPMCKTCRERGLNCEYQDVPSPKHDIAEEHLRRLEIVEDTVRQHSIAIASSARHALDPLQHPSRAPTVISNREDMFRLNTRESQQQDASLEHSADAVSRAMDGQTSHANHEVPPLTIPLGHQTSLSSLLTLPQMRSLVGDYPEEFLFLVEESRPRSLSLQHILAPHAEADPDWRNIEKSVADDCLERYLSKVHIYRPIFEWEELRLQYETTMSEGLSDNPCSALFLAIFALGITASDPVDPTRVRCSGDELIKQALRMLFPSWAATFSGDLVLSQALVLCALYFCYVTDPLVAWRLVHMASTSVQQMRNEHSSQKTHESVIRVGWTCFLIECDILAEFHQPRSGVELLVDRMPFPTYRNATASETLYSLADISARSLSNRIHHTIYFTDGISLYVGRSQSSSGTLLANPDVSLLRVCEELDRQLITWYESLPTAIKPDLSGNSRGSGQACVLRLRYWSARHNIYRPFVIYVTSRAADLETSVPTAVLERCRLCLSACRIFILTAGYVLSERTPYNFSTAQCVVVYALILALAAQTRALADLVEDTVELLETAVGLLKPWAIPGSGIECGLEIISSVHKKQRLRSHRVE</sequence>
<dbReference type="Gene3D" id="4.10.240.10">
    <property type="entry name" value="Zn(2)-C6 fungal-type DNA-binding domain"/>
    <property type="match status" value="1"/>
</dbReference>
<dbReference type="InterPro" id="IPR036864">
    <property type="entry name" value="Zn2-C6_fun-type_DNA-bd_sf"/>
</dbReference>
<dbReference type="GO" id="GO:0000981">
    <property type="term" value="F:DNA-binding transcription factor activity, RNA polymerase II-specific"/>
    <property type="evidence" value="ECO:0007669"/>
    <property type="project" value="InterPro"/>
</dbReference>
<protein>
    <submittedName>
        <fullName evidence="8">Uncharacterized protein</fullName>
    </submittedName>
</protein>
<dbReference type="EMBL" id="KN846961">
    <property type="protein sequence ID" value="KIW63884.1"/>
    <property type="molecule type" value="Genomic_DNA"/>
</dbReference>
<keyword evidence="2" id="KW-0805">Transcription regulation</keyword>
<keyword evidence="3" id="KW-0238">DNA-binding</keyword>
<keyword evidence="5" id="KW-0539">Nucleus</keyword>